<dbReference type="RefSeq" id="WP_120037209.1">
    <property type="nucleotide sequence ID" value="NZ_QZFU01000006.1"/>
</dbReference>
<dbReference type="EMBL" id="QZFU01000006">
    <property type="protein sequence ID" value="RJO80000.1"/>
    <property type="molecule type" value="Genomic_DNA"/>
</dbReference>
<keyword evidence="2" id="KW-1185">Reference proteome</keyword>
<organism evidence="1 2">
    <name type="scientific">Nocardia panacis</name>
    <dbReference type="NCBI Taxonomy" id="2340916"/>
    <lineage>
        <taxon>Bacteria</taxon>
        <taxon>Bacillati</taxon>
        <taxon>Actinomycetota</taxon>
        <taxon>Actinomycetes</taxon>
        <taxon>Mycobacteriales</taxon>
        <taxon>Nocardiaceae</taxon>
        <taxon>Nocardia</taxon>
    </lineage>
</organism>
<dbReference type="OrthoDB" id="4553759at2"/>
<dbReference type="Proteomes" id="UP000266677">
    <property type="component" value="Unassembled WGS sequence"/>
</dbReference>
<evidence type="ECO:0000313" key="2">
    <source>
        <dbReference type="Proteomes" id="UP000266677"/>
    </source>
</evidence>
<gene>
    <name evidence="1" type="ORF">D5S18_01775</name>
</gene>
<evidence type="ECO:0000313" key="1">
    <source>
        <dbReference type="EMBL" id="RJO80000.1"/>
    </source>
</evidence>
<reference evidence="1 2" key="1">
    <citation type="submission" date="2018-09" db="EMBL/GenBank/DDBJ databases">
        <title>YIM PH21274 draft genome.</title>
        <authorList>
            <person name="Miao C."/>
        </authorList>
    </citation>
    <scope>NUCLEOTIDE SEQUENCE [LARGE SCALE GENOMIC DNA]</scope>
    <source>
        <strain evidence="1 2">YIM PH 21724</strain>
    </source>
</reference>
<name>A0A3A4KJF5_9NOCA</name>
<protein>
    <submittedName>
        <fullName evidence="1">Uncharacterized protein</fullName>
    </submittedName>
</protein>
<sequence>MPTNNVAALGTAVGEGQLWIDGLLVADGAHERCATRYEQLADRVEEQIRILSAATALPGFGGFESGDALRRGFETKADTAIERLREYAASARELAQTFRAAAAAYTRSDEELAAAVKAAGAENAGVRYA</sequence>
<accession>A0A3A4KJF5</accession>
<dbReference type="AlphaFoldDB" id="A0A3A4KJF5"/>
<proteinExistence type="predicted"/>
<comment type="caution">
    <text evidence="1">The sequence shown here is derived from an EMBL/GenBank/DDBJ whole genome shotgun (WGS) entry which is preliminary data.</text>
</comment>